<feature type="region of interest" description="Disordered" evidence="1">
    <location>
        <begin position="1"/>
        <end position="25"/>
    </location>
</feature>
<accession>A0A858SV22</accession>
<keyword evidence="2" id="KW-1133">Transmembrane helix</keyword>
<keyword evidence="4" id="KW-1185">Reference proteome</keyword>
<proteinExistence type="predicted"/>
<evidence type="ECO:0000256" key="1">
    <source>
        <dbReference type="SAM" id="MobiDB-lite"/>
    </source>
</evidence>
<keyword evidence="2" id="KW-0812">Transmembrane</keyword>
<dbReference type="Proteomes" id="UP000503308">
    <property type="component" value="Chromosome"/>
</dbReference>
<dbReference type="KEGG" id="rpon:G3256_12025"/>
<dbReference type="RefSeq" id="WP_169641056.1">
    <property type="nucleotide sequence ID" value="NZ_CP048788.1"/>
</dbReference>
<name>A0A858SV22_9RHOB</name>
<protein>
    <submittedName>
        <fullName evidence="3">Uncharacterized protein</fullName>
    </submittedName>
</protein>
<organism evidence="3 4">
    <name type="scientific">Roseobacter ponti</name>
    <dbReference type="NCBI Taxonomy" id="1891787"/>
    <lineage>
        <taxon>Bacteria</taxon>
        <taxon>Pseudomonadati</taxon>
        <taxon>Pseudomonadota</taxon>
        <taxon>Alphaproteobacteria</taxon>
        <taxon>Rhodobacterales</taxon>
        <taxon>Roseobacteraceae</taxon>
        <taxon>Roseobacter</taxon>
    </lineage>
</organism>
<sequence length="80" mass="8712">MKYVSSEVASGHSLTSQNPTRHNAEKLEKRRMALLILTIALAVHLGAKAIGNSGTLVISYLTPELFDFVRSGPDIRHGKP</sequence>
<feature type="transmembrane region" description="Helical" evidence="2">
    <location>
        <begin position="32"/>
        <end position="51"/>
    </location>
</feature>
<reference evidence="3 4" key="1">
    <citation type="submission" date="2020-02" db="EMBL/GenBank/DDBJ databases">
        <title>Genome sequence of Roseobacter ponti.</title>
        <authorList>
            <person name="Hollensteiner J."/>
            <person name="Schneider D."/>
            <person name="Poehlein A."/>
            <person name="Daniel R."/>
        </authorList>
    </citation>
    <scope>NUCLEOTIDE SEQUENCE [LARGE SCALE GENOMIC DNA]</scope>
    <source>
        <strain evidence="3 4">DSM 106830</strain>
    </source>
</reference>
<feature type="compositionally biased region" description="Polar residues" evidence="1">
    <location>
        <begin position="12"/>
        <end position="21"/>
    </location>
</feature>
<dbReference type="EMBL" id="CP048788">
    <property type="protein sequence ID" value="QJF51838.1"/>
    <property type="molecule type" value="Genomic_DNA"/>
</dbReference>
<dbReference type="AlphaFoldDB" id="A0A858SV22"/>
<evidence type="ECO:0000313" key="3">
    <source>
        <dbReference type="EMBL" id="QJF51838.1"/>
    </source>
</evidence>
<evidence type="ECO:0000313" key="4">
    <source>
        <dbReference type="Proteomes" id="UP000503308"/>
    </source>
</evidence>
<gene>
    <name evidence="3" type="ORF">G3256_12025</name>
</gene>
<evidence type="ECO:0000256" key="2">
    <source>
        <dbReference type="SAM" id="Phobius"/>
    </source>
</evidence>
<keyword evidence="2" id="KW-0472">Membrane</keyword>